<name>A0ACB9X342_CHAAC</name>
<dbReference type="EMBL" id="CM043793">
    <property type="protein sequence ID" value="KAI4820842.1"/>
    <property type="molecule type" value="Genomic_DNA"/>
</dbReference>
<evidence type="ECO:0000313" key="2">
    <source>
        <dbReference type="Proteomes" id="UP001057452"/>
    </source>
</evidence>
<gene>
    <name evidence="1" type="ORF">KUCAC02_028809</name>
</gene>
<sequence>NRRVDNEEGHMVMVQLLITFRSSNQHDTHNDVRKDSVTLCDTPFSVWKHAGCLVDREGSIYSLHLIHELQAEMFAGSTWLNLRLYQLMVSPPECAQCGALAGSVR</sequence>
<evidence type="ECO:0000313" key="1">
    <source>
        <dbReference type="EMBL" id="KAI4820842.1"/>
    </source>
</evidence>
<proteinExistence type="predicted"/>
<organism evidence="1 2">
    <name type="scientific">Chaenocephalus aceratus</name>
    <name type="common">Blackfin icefish</name>
    <name type="synonym">Chaenichthys aceratus</name>
    <dbReference type="NCBI Taxonomy" id="36190"/>
    <lineage>
        <taxon>Eukaryota</taxon>
        <taxon>Metazoa</taxon>
        <taxon>Chordata</taxon>
        <taxon>Craniata</taxon>
        <taxon>Vertebrata</taxon>
        <taxon>Euteleostomi</taxon>
        <taxon>Actinopterygii</taxon>
        <taxon>Neopterygii</taxon>
        <taxon>Teleostei</taxon>
        <taxon>Neoteleostei</taxon>
        <taxon>Acanthomorphata</taxon>
        <taxon>Eupercaria</taxon>
        <taxon>Perciformes</taxon>
        <taxon>Notothenioidei</taxon>
        <taxon>Channichthyidae</taxon>
        <taxon>Chaenocephalus</taxon>
    </lineage>
</organism>
<dbReference type="Proteomes" id="UP001057452">
    <property type="component" value="Chromosome 9"/>
</dbReference>
<comment type="caution">
    <text evidence="1">The sequence shown here is derived from an EMBL/GenBank/DDBJ whole genome shotgun (WGS) entry which is preliminary data.</text>
</comment>
<accession>A0ACB9X342</accession>
<protein>
    <submittedName>
        <fullName evidence="1">Uncharacterized protein</fullName>
    </submittedName>
</protein>
<reference evidence="1" key="1">
    <citation type="submission" date="2022-05" db="EMBL/GenBank/DDBJ databases">
        <title>Chromosome-level genome of Chaenocephalus aceratus.</title>
        <authorList>
            <person name="Park H."/>
        </authorList>
    </citation>
    <scope>NUCLEOTIDE SEQUENCE</scope>
    <source>
        <strain evidence="1">KU_202001</strain>
    </source>
</reference>
<keyword evidence="2" id="KW-1185">Reference proteome</keyword>
<feature type="non-terminal residue" evidence="1">
    <location>
        <position position="1"/>
    </location>
</feature>